<evidence type="ECO:0000313" key="2">
    <source>
        <dbReference type="Proteomes" id="UP000230605"/>
    </source>
</evidence>
<reference evidence="1 2" key="1">
    <citation type="submission" date="2015-10" db="EMBL/GenBank/DDBJ databases">
        <title>The cercosporin biosynthetic gene cluster was horizontally transferred to several fungal lineages and shown to be expanded in Cercospora beticola based on microsynteny with recipient genomes.</title>
        <authorList>
            <person name="De Jonge R."/>
            <person name="Ebert M.K."/>
            <person name="Suttle J.C."/>
            <person name="Jurick Ii W.M."/>
            <person name="Secor G.A."/>
            <person name="Thomma B.P."/>
            <person name="Van De Peer Y."/>
            <person name="Bolton M.D."/>
        </authorList>
    </citation>
    <scope>NUCLEOTIDE SEQUENCE [LARGE SCALE GENOMIC DNA]</scope>
    <source>
        <strain evidence="1 2">09-40</strain>
    </source>
</reference>
<comment type="caution">
    <text evidence="1">The sequence shown here is derived from an EMBL/GenBank/DDBJ whole genome shotgun (WGS) entry which is preliminary data.</text>
</comment>
<dbReference type="EMBL" id="LKMD01000100">
    <property type="protein sequence ID" value="PIB02066.1"/>
    <property type="molecule type" value="Genomic_DNA"/>
</dbReference>
<sequence length="102" mass="11401">MKSFCCASSTCYRSIHRFSPRLPPRDIRLHARQHAQMTARLAVVPITPHSHSQLCQCRQRVTPQREHACISAAGQTSKIVTVIIIKSFIHLSSPSHSPETSS</sequence>
<dbReference type="Proteomes" id="UP000230605">
    <property type="component" value="Chromosome 1"/>
</dbReference>
<organism evidence="1 2">
    <name type="scientific">Cercospora beticola</name>
    <name type="common">Sugarbeet leaf spot fungus</name>
    <dbReference type="NCBI Taxonomy" id="122368"/>
    <lineage>
        <taxon>Eukaryota</taxon>
        <taxon>Fungi</taxon>
        <taxon>Dikarya</taxon>
        <taxon>Ascomycota</taxon>
        <taxon>Pezizomycotina</taxon>
        <taxon>Dothideomycetes</taxon>
        <taxon>Dothideomycetidae</taxon>
        <taxon>Mycosphaerellales</taxon>
        <taxon>Mycosphaerellaceae</taxon>
        <taxon>Cercospora</taxon>
    </lineage>
</organism>
<accession>A0A2G5IB31</accession>
<proteinExistence type="predicted"/>
<name>A0A2G5IB31_CERBT</name>
<protein>
    <submittedName>
        <fullName evidence="1">Uncharacterized protein</fullName>
    </submittedName>
</protein>
<evidence type="ECO:0000313" key="1">
    <source>
        <dbReference type="EMBL" id="PIB02066.1"/>
    </source>
</evidence>
<gene>
    <name evidence="1" type="ORF">CB0940_00576</name>
</gene>
<dbReference type="AlphaFoldDB" id="A0A2G5IB31"/>